<feature type="domain" description="TauD/TfdA-like" evidence="7">
    <location>
        <begin position="77"/>
        <end position="313"/>
    </location>
</feature>
<evidence type="ECO:0000259" key="7">
    <source>
        <dbReference type="Pfam" id="PF02668"/>
    </source>
</evidence>
<keyword evidence="3" id="KW-0560">Oxidoreductase</keyword>
<dbReference type="EMBL" id="PZZP01000001">
    <property type="protein sequence ID" value="PTM59016.1"/>
    <property type="molecule type" value="Genomic_DNA"/>
</dbReference>
<dbReference type="GO" id="GO:0016491">
    <property type="term" value="F:oxidoreductase activity"/>
    <property type="evidence" value="ECO:0007669"/>
    <property type="project" value="UniProtKB-KW"/>
</dbReference>
<keyword evidence="9" id="KW-1185">Reference proteome</keyword>
<gene>
    <name evidence="8" type="ORF">C8J48_1616</name>
</gene>
<evidence type="ECO:0000313" key="9">
    <source>
        <dbReference type="Proteomes" id="UP000241639"/>
    </source>
</evidence>
<dbReference type="AlphaFoldDB" id="A0A2T4ZAW3"/>
<dbReference type="GO" id="GO:0005506">
    <property type="term" value="F:iron ion binding"/>
    <property type="evidence" value="ECO:0007669"/>
    <property type="project" value="InterPro"/>
</dbReference>
<dbReference type="InterPro" id="IPR003819">
    <property type="entry name" value="TauD/TfdA-like"/>
</dbReference>
<accession>A0A2T4ZAW3</accession>
<keyword evidence="4 6" id="KW-0408">Iron</keyword>
<feature type="binding site" evidence="5">
    <location>
        <position position="204"/>
    </location>
    <ligand>
        <name>2-oxoglutarate</name>
        <dbReference type="ChEBI" id="CHEBI:16810"/>
    </ligand>
</feature>
<protein>
    <submittedName>
        <fullName evidence="8">L-asparagine oxygenase</fullName>
    </submittedName>
</protein>
<feature type="binding site" evidence="6">
    <location>
        <position position="163"/>
    </location>
    <ligand>
        <name>Fe cation</name>
        <dbReference type="ChEBI" id="CHEBI:24875"/>
    </ligand>
</feature>
<evidence type="ECO:0000256" key="2">
    <source>
        <dbReference type="ARBA" id="ARBA00022723"/>
    </source>
</evidence>
<evidence type="ECO:0000256" key="1">
    <source>
        <dbReference type="ARBA" id="ARBA00008425"/>
    </source>
</evidence>
<dbReference type="InterPro" id="IPR042098">
    <property type="entry name" value="TauD-like_sf"/>
</dbReference>
<evidence type="ECO:0000256" key="6">
    <source>
        <dbReference type="PIRSR" id="PIRSR019543-2"/>
    </source>
</evidence>
<comment type="caution">
    <text evidence="8">The sequence shown here is derived from an EMBL/GenBank/DDBJ whole genome shotgun (WGS) entry which is preliminary data.</text>
</comment>
<evidence type="ECO:0000256" key="5">
    <source>
        <dbReference type="PIRSR" id="PIRSR019543-1"/>
    </source>
</evidence>
<dbReference type="Pfam" id="PF02668">
    <property type="entry name" value="TauD"/>
    <property type="match status" value="1"/>
</dbReference>
<name>A0A2T4ZAW3_9BACL</name>
<keyword evidence="2 6" id="KW-0479">Metal-binding</keyword>
<evidence type="ECO:0000313" key="8">
    <source>
        <dbReference type="EMBL" id="PTM59016.1"/>
    </source>
</evidence>
<dbReference type="RefSeq" id="WP_245891096.1">
    <property type="nucleotide sequence ID" value="NZ_PZZP01000001.1"/>
</dbReference>
<organism evidence="8 9">
    <name type="scientific">Desmospora activa DSM 45169</name>
    <dbReference type="NCBI Taxonomy" id="1121389"/>
    <lineage>
        <taxon>Bacteria</taxon>
        <taxon>Bacillati</taxon>
        <taxon>Bacillota</taxon>
        <taxon>Bacilli</taxon>
        <taxon>Bacillales</taxon>
        <taxon>Thermoactinomycetaceae</taxon>
        <taxon>Desmospora</taxon>
    </lineage>
</organism>
<comment type="similarity">
    <text evidence="1">Belongs to the clavaminate synthase family.</text>
</comment>
<dbReference type="Gene3D" id="3.60.130.10">
    <property type="entry name" value="Clavaminate synthase-like"/>
    <property type="match status" value="1"/>
</dbReference>
<sequence>MADQILYRKAEEVSGLQNYIVSLTEEEKEAVARIIESLPALDVRRMENETLTQIQVAAQQLPSRLVEHLVRFRREPNRYGVIMFRNLPTDAELPATPADGGFPADKSTFVSEYCLLQFLLFLGEPIAYEDEKAGLLIQNVCPVKGQEKRQENTSSNHLNYHTEDGFHPYQPDYLSLIGLRADHDRVAQTLTASVREVLHTIPSTALTLLRQPLYRLSPSSSFNITGEDYSVVLPVLSGSLLEPQMCVHFSSMEAVNREAKWALDTLRNALLHVGIGFQLNPGDLLIMDNRLVAHARTTFTPRYDGKDRWLQRMFTVVDFHRSSFSRGQGGYVCSPLYVESIKNGNSTSLQASKPVVID</sequence>
<feature type="binding site" evidence="6">
    <location>
        <position position="294"/>
    </location>
    <ligand>
        <name>Fe cation</name>
        <dbReference type="ChEBI" id="CHEBI:24875"/>
    </ligand>
</feature>
<evidence type="ECO:0000256" key="3">
    <source>
        <dbReference type="ARBA" id="ARBA00023002"/>
    </source>
</evidence>
<dbReference type="PIRSF" id="PIRSF019543">
    <property type="entry name" value="Clavaminate_syn"/>
    <property type="match status" value="1"/>
</dbReference>
<proteinExistence type="inferred from homology"/>
<feature type="binding site" evidence="6">
    <location>
        <position position="161"/>
    </location>
    <ligand>
        <name>Fe cation</name>
        <dbReference type="ChEBI" id="CHEBI:24875"/>
    </ligand>
</feature>
<dbReference type="Proteomes" id="UP000241639">
    <property type="component" value="Unassembled WGS sequence"/>
</dbReference>
<feature type="binding site" evidence="5">
    <location>
        <position position="312"/>
    </location>
    <ligand>
        <name>2-oxoglutarate</name>
        <dbReference type="ChEBI" id="CHEBI:16810"/>
    </ligand>
</feature>
<feature type="binding site" evidence="5">
    <location>
        <position position="308"/>
    </location>
    <ligand>
        <name>2-oxoglutarate</name>
        <dbReference type="ChEBI" id="CHEBI:16810"/>
    </ligand>
</feature>
<dbReference type="SUPFAM" id="SSF51197">
    <property type="entry name" value="Clavaminate synthase-like"/>
    <property type="match status" value="1"/>
</dbReference>
<reference evidence="8 9" key="1">
    <citation type="submission" date="2018-04" db="EMBL/GenBank/DDBJ databases">
        <title>Genomic Encyclopedia of Archaeal and Bacterial Type Strains, Phase II (KMG-II): from individual species to whole genera.</title>
        <authorList>
            <person name="Goeker M."/>
        </authorList>
    </citation>
    <scope>NUCLEOTIDE SEQUENCE [LARGE SCALE GENOMIC DNA]</scope>
    <source>
        <strain evidence="8 9">DSM 45169</strain>
    </source>
</reference>
<evidence type="ECO:0000256" key="4">
    <source>
        <dbReference type="ARBA" id="ARBA00023004"/>
    </source>
</evidence>
<dbReference type="InterPro" id="IPR014503">
    <property type="entry name" value="Clavaminate_syn-like"/>
</dbReference>